<feature type="chain" id="PRO_5047271524" evidence="2">
    <location>
        <begin position="21"/>
        <end position="179"/>
    </location>
</feature>
<evidence type="ECO:0000259" key="3">
    <source>
        <dbReference type="Pfam" id="PF13505"/>
    </source>
</evidence>
<feature type="domain" description="Outer membrane protein beta-barrel" evidence="3">
    <location>
        <begin position="8"/>
        <end position="179"/>
    </location>
</feature>
<dbReference type="SUPFAM" id="SSF56925">
    <property type="entry name" value="OMPA-like"/>
    <property type="match status" value="1"/>
</dbReference>
<accession>A0ABY1HFV2</accession>
<keyword evidence="5" id="KW-1185">Reference proteome</keyword>
<dbReference type="InterPro" id="IPR027385">
    <property type="entry name" value="Beta-barrel_OMP"/>
</dbReference>
<dbReference type="Gene3D" id="2.40.160.20">
    <property type="match status" value="1"/>
</dbReference>
<proteinExistence type="predicted"/>
<keyword evidence="1 2" id="KW-0732">Signal</keyword>
<comment type="caution">
    <text evidence="4">The sequence shown here is derived from an EMBL/GenBank/DDBJ whole genome shotgun (WGS) entry which is preliminary data.</text>
</comment>
<name>A0ABY1HFV2_9GAMM</name>
<sequence length="179" mass="19598">MKKLIYGLVSLITIASMANADENIIGGTLGYGTQEFNFKKNTANDGDSFTFDLYYRRMATKNIGVDAGYIGSTGGIVSAFVGELSEIKDASFSGPRLSLYGQYPLNSSNVIYTKLGASFYQVDYTLNKVDQSDHEIGADLQLGWEMLLNSGIGVNLGYQYGKSSTVKMNNFYIGTSYHF</sequence>
<organism evidence="4 5">
    <name type="scientific">Moritella viscosa</name>
    <dbReference type="NCBI Taxonomy" id="80854"/>
    <lineage>
        <taxon>Bacteria</taxon>
        <taxon>Pseudomonadati</taxon>
        <taxon>Pseudomonadota</taxon>
        <taxon>Gammaproteobacteria</taxon>
        <taxon>Alteromonadales</taxon>
        <taxon>Moritellaceae</taxon>
        <taxon>Moritella</taxon>
    </lineage>
</organism>
<dbReference type="RefSeq" id="WP_075472685.1">
    <property type="nucleotide sequence ID" value="NZ_CAWQZC010000033.1"/>
</dbReference>
<gene>
    <name evidence="4" type="ORF">MT2528_2906</name>
</gene>
<evidence type="ECO:0000256" key="1">
    <source>
        <dbReference type="ARBA" id="ARBA00022729"/>
    </source>
</evidence>
<dbReference type="InterPro" id="IPR011250">
    <property type="entry name" value="OMP/PagP_B-barrel"/>
</dbReference>
<reference evidence="4 5" key="1">
    <citation type="submission" date="2016-11" db="EMBL/GenBank/DDBJ databases">
        <authorList>
            <person name="Klemetsen T."/>
        </authorList>
    </citation>
    <scope>NUCLEOTIDE SEQUENCE [LARGE SCALE GENOMIC DNA]</scope>
    <source>
        <strain evidence="4">MT 2528</strain>
    </source>
</reference>
<evidence type="ECO:0000313" key="5">
    <source>
        <dbReference type="Proteomes" id="UP000182660"/>
    </source>
</evidence>
<dbReference type="GeneID" id="61296740"/>
<dbReference type="EMBL" id="FPLJ01000064">
    <property type="protein sequence ID" value="SGY95064.1"/>
    <property type="molecule type" value="Genomic_DNA"/>
</dbReference>
<dbReference type="Proteomes" id="UP000182660">
    <property type="component" value="Unassembled WGS sequence"/>
</dbReference>
<feature type="signal peptide" evidence="2">
    <location>
        <begin position="1"/>
        <end position="20"/>
    </location>
</feature>
<evidence type="ECO:0000313" key="4">
    <source>
        <dbReference type="EMBL" id="SGY95064.1"/>
    </source>
</evidence>
<evidence type="ECO:0000256" key="2">
    <source>
        <dbReference type="SAM" id="SignalP"/>
    </source>
</evidence>
<dbReference type="Pfam" id="PF13505">
    <property type="entry name" value="OMP_b-brl"/>
    <property type="match status" value="1"/>
</dbReference>
<protein>
    <submittedName>
        <fullName evidence="4">OmpA-like transmembrane domain protein</fullName>
    </submittedName>
</protein>